<organism evidence="1">
    <name type="scientific">marine sediment metagenome</name>
    <dbReference type="NCBI Taxonomy" id="412755"/>
    <lineage>
        <taxon>unclassified sequences</taxon>
        <taxon>metagenomes</taxon>
        <taxon>ecological metagenomes</taxon>
    </lineage>
</organism>
<gene>
    <name evidence="1" type="ORF">LCGC14_2723000</name>
</gene>
<sequence>IDLVGEAWWIVARSTLGFGPPLELWPVRPDRMAPVPDPTEFLKGYVYFSPDGEKVLLGVDDVVQLKMPNPLDPYRGLGPVQSILADLDSERYSAAWNRNFFLNGAEPGGIIEVDRRLDDAEFGELSTRWKEQHQGVANAHRVAILEQGKWVDRKMSQKDMQFIQLRKTSQDTIIQAFGFPRPLLGITESVNRANAEAAELMYARWLLVPRLERIKDALNTRLLPLFGTSTKGMEFDFCSPVPTDRDQDTAEMTAKTDGAKSLVEAGYDPADVLEAVGLPAMGHGAPVASSLPTARLTNKIPGDVRDMKTGWEQRLATELKNIEAFIKARGE</sequence>
<protein>
    <recommendedName>
        <fullName evidence="2">Phage portal protein</fullName>
    </recommendedName>
</protein>
<name>A0A0F8Z9I3_9ZZZZ</name>
<dbReference type="EMBL" id="LAZR01049103">
    <property type="protein sequence ID" value="KKK90437.1"/>
    <property type="molecule type" value="Genomic_DNA"/>
</dbReference>
<proteinExistence type="predicted"/>
<accession>A0A0F8Z9I3</accession>
<reference evidence="1" key="1">
    <citation type="journal article" date="2015" name="Nature">
        <title>Complex archaea that bridge the gap between prokaryotes and eukaryotes.</title>
        <authorList>
            <person name="Spang A."/>
            <person name="Saw J.H."/>
            <person name="Jorgensen S.L."/>
            <person name="Zaremba-Niedzwiedzka K."/>
            <person name="Martijn J."/>
            <person name="Lind A.E."/>
            <person name="van Eijk R."/>
            <person name="Schleper C."/>
            <person name="Guy L."/>
            <person name="Ettema T.J."/>
        </authorList>
    </citation>
    <scope>NUCLEOTIDE SEQUENCE</scope>
</reference>
<comment type="caution">
    <text evidence="1">The sequence shown here is derived from an EMBL/GenBank/DDBJ whole genome shotgun (WGS) entry which is preliminary data.</text>
</comment>
<evidence type="ECO:0000313" key="1">
    <source>
        <dbReference type="EMBL" id="KKK90437.1"/>
    </source>
</evidence>
<evidence type="ECO:0008006" key="2">
    <source>
        <dbReference type="Google" id="ProtNLM"/>
    </source>
</evidence>
<feature type="non-terminal residue" evidence="1">
    <location>
        <position position="1"/>
    </location>
</feature>
<dbReference type="Pfam" id="PF04860">
    <property type="entry name" value="Phage_portal"/>
    <property type="match status" value="1"/>
</dbReference>
<dbReference type="InterPro" id="IPR006944">
    <property type="entry name" value="Phage/GTA_portal"/>
</dbReference>
<dbReference type="AlphaFoldDB" id="A0A0F8Z9I3"/>